<dbReference type="Proteomes" id="UP000031056">
    <property type="component" value="Unassembled WGS sequence"/>
</dbReference>
<evidence type="ECO:0000313" key="3">
    <source>
        <dbReference type="Proteomes" id="UP000031056"/>
    </source>
</evidence>
<gene>
    <name evidence="2" type="ORF">M896_110270</name>
</gene>
<dbReference type="HOGENOM" id="CLU_1704775_0_0_1"/>
<organism evidence="2 3">
    <name type="scientific">Ordospora colligata OC4</name>
    <dbReference type="NCBI Taxonomy" id="1354746"/>
    <lineage>
        <taxon>Eukaryota</taxon>
        <taxon>Fungi</taxon>
        <taxon>Fungi incertae sedis</taxon>
        <taxon>Microsporidia</taxon>
        <taxon>Ordosporidae</taxon>
        <taxon>Ordospora</taxon>
    </lineage>
</organism>
<dbReference type="InterPro" id="IPR036241">
    <property type="entry name" value="NSFL1C_SEP_dom_sf"/>
</dbReference>
<feature type="region of interest" description="Disordered" evidence="1">
    <location>
        <begin position="134"/>
        <end position="154"/>
    </location>
</feature>
<accession>A0A0B2UI22</accession>
<evidence type="ECO:0000256" key="1">
    <source>
        <dbReference type="SAM" id="MobiDB-lite"/>
    </source>
</evidence>
<keyword evidence="3" id="KW-1185">Reference proteome</keyword>
<name>A0A0B2UI22_9MICR</name>
<protein>
    <submittedName>
        <fullName evidence="2">Uncharacterized protein</fullName>
    </submittedName>
</protein>
<sequence>MGHDEQVRMIAEEVKCSYDVARNAYVEANGDIERAVQIAKKKGNVLYSGGNSGLYVEEKPSGRTITQYKNGVLVNNKFYNFSIDNNIRLKQMLSDGEFDASLLNAQGDTAEVIYQERLNEEYCELPKNASVTGMERKPGSSFIGEGRRLGNSKK</sequence>
<comment type="caution">
    <text evidence="2">The sequence shown here is derived from an EMBL/GenBank/DDBJ whole genome shotgun (WGS) entry which is preliminary data.</text>
</comment>
<proteinExistence type="predicted"/>
<dbReference type="AlphaFoldDB" id="A0A0B2UI22"/>
<dbReference type="OrthoDB" id="2190150at2759"/>
<evidence type="ECO:0000313" key="2">
    <source>
        <dbReference type="EMBL" id="KHN68998.1"/>
    </source>
</evidence>
<dbReference type="EMBL" id="JOKQ01000011">
    <property type="protein sequence ID" value="KHN68998.1"/>
    <property type="molecule type" value="Genomic_DNA"/>
</dbReference>
<dbReference type="VEuPathDB" id="MicrosporidiaDB:M896_110270"/>
<reference evidence="2 3" key="1">
    <citation type="journal article" date="2014" name="MBio">
        <title>The Ordospora colligata genome; evolution of extreme reduction in microsporidia and host-to-parasite horizontal gene transfer.</title>
        <authorList>
            <person name="Pombert J.-F."/>
            <person name="Haag K.L."/>
            <person name="Beidas S."/>
            <person name="Ebert D."/>
            <person name="Keeling P.J."/>
        </authorList>
    </citation>
    <scope>NUCLEOTIDE SEQUENCE [LARGE SCALE GENOMIC DNA]</scope>
    <source>
        <strain evidence="2 3">OC4</strain>
    </source>
</reference>
<dbReference type="InParanoid" id="A0A0B2UI22"/>
<dbReference type="GeneID" id="26262498"/>
<dbReference type="SUPFAM" id="SSF102848">
    <property type="entry name" value="NSFL1 (p97 ATPase) cofactor p47, SEP domain"/>
    <property type="match status" value="1"/>
</dbReference>
<dbReference type="RefSeq" id="XP_014563040.1">
    <property type="nucleotide sequence ID" value="XM_014707554.1"/>
</dbReference>